<dbReference type="GO" id="GO:0000272">
    <property type="term" value="P:polysaccharide catabolic process"/>
    <property type="evidence" value="ECO:0007669"/>
    <property type="project" value="InterPro"/>
</dbReference>
<dbReference type="SUPFAM" id="SSF63446">
    <property type="entry name" value="Type I dockerin domain"/>
    <property type="match status" value="1"/>
</dbReference>
<organism evidence="3 4">
    <name type="scientific">Ruminococcus flavefaciens 007c</name>
    <dbReference type="NCBI Taxonomy" id="1341157"/>
    <lineage>
        <taxon>Bacteria</taxon>
        <taxon>Bacillati</taxon>
        <taxon>Bacillota</taxon>
        <taxon>Clostridia</taxon>
        <taxon>Eubacteriales</taxon>
        <taxon>Oscillospiraceae</taxon>
        <taxon>Ruminococcus</taxon>
    </lineage>
</organism>
<gene>
    <name evidence="3" type="ORF">RF007C_11365</name>
</gene>
<evidence type="ECO:0000313" key="3">
    <source>
        <dbReference type="EMBL" id="EWM54930.1"/>
    </source>
</evidence>
<dbReference type="Gene3D" id="1.10.1330.10">
    <property type="entry name" value="Dockerin domain"/>
    <property type="match status" value="1"/>
</dbReference>
<dbReference type="PATRIC" id="fig|1341157.4.peg.550"/>
<evidence type="ECO:0000313" key="4">
    <source>
        <dbReference type="Proteomes" id="UP000019365"/>
    </source>
</evidence>
<keyword evidence="1" id="KW-0732">Signal</keyword>
<reference evidence="3 4" key="1">
    <citation type="journal article" date="2014" name="PLoS ONE">
        <title>Rumen cellulosomics: divergent fiber-degrading strategies revealed by comparative genome-wide analysis of six ruminococcal strains.</title>
        <authorList>
            <person name="Dassa B."/>
            <person name="Borovok I."/>
            <person name="Ruimy-Israeli V."/>
            <person name="Lamed R."/>
            <person name="Flint H.J."/>
            <person name="Duncan S.H."/>
            <person name="Henrissat B."/>
            <person name="Coutinho P."/>
            <person name="Morrison M."/>
            <person name="Mosoni P."/>
            <person name="Yeoman C.J."/>
            <person name="White B.A."/>
            <person name="Bayer E.A."/>
        </authorList>
    </citation>
    <scope>NUCLEOTIDE SEQUENCE [LARGE SCALE GENOMIC DNA]</scope>
    <source>
        <strain evidence="3 4">007c</strain>
    </source>
</reference>
<dbReference type="InterPro" id="IPR026906">
    <property type="entry name" value="LRR_5"/>
</dbReference>
<dbReference type="Gene3D" id="3.80.10.10">
    <property type="entry name" value="Ribonuclease Inhibitor"/>
    <property type="match status" value="2"/>
</dbReference>
<feature type="signal peptide" evidence="1">
    <location>
        <begin position="1"/>
        <end position="22"/>
    </location>
</feature>
<dbReference type="InterPro" id="IPR002105">
    <property type="entry name" value="Dockerin_1_rpt"/>
</dbReference>
<dbReference type="PANTHER" id="PTHR45661">
    <property type="entry name" value="SURFACE ANTIGEN"/>
    <property type="match status" value="1"/>
</dbReference>
<dbReference type="eggNOG" id="COG5492">
    <property type="taxonomic scope" value="Bacteria"/>
</dbReference>
<feature type="domain" description="Dockerin" evidence="2">
    <location>
        <begin position="897"/>
        <end position="958"/>
    </location>
</feature>
<dbReference type="InterPro" id="IPR032675">
    <property type="entry name" value="LRR_dom_sf"/>
</dbReference>
<dbReference type="Proteomes" id="UP000019365">
    <property type="component" value="Unassembled WGS sequence"/>
</dbReference>
<dbReference type="OrthoDB" id="1814257at2"/>
<dbReference type="CDD" id="cd14256">
    <property type="entry name" value="Dockerin_I"/>
    <property type="match status" value="1"/>
</dbReference>
<evidence type="ECO:0000259" key="2">
    <source>
        <dbReference type="PROSITE" id="PS51766"/>
    </source>
</evidence>
<dbReference type="eggNOG" id="COG3291">
    <property type="taxonomic scope" value="Bacteria"/>
</dbReference>
<dbReference type="InterPro" id="IPR036439">
    <property type="entry name" value="Dockerin_dom_sf"/>
</dbReference>
<protein>
    <recommendedName>
        <fullName evidence="2">Dockerin domain-containing protein</fullName>
    </recommendedName>
</protein>
<proteinExistence type="predicted"/>
<sequence>MKKMISFLAAFSMILTSAAASAPASVMAVSSSAAVSSGTKVGAYAQVDNMSFTIQNGKAELTSFSGVNDEEVTIPDTVKDCPVTSIESSAFLGCKKLRKIVLGKYMAECEGFSMDCENLEEIVVPEDNESLVMEDGILYTNDMKKVIACPAKTEKEDIVIPDEVESVGMAAFTHCASIKSVTIPDSVKEIWSYAFMFCEGLKSAKLPKDLEYVRANTFTGCSSLEKAELPEGLKYIELGAFSYCPVLKDINIPSAVEAIGVEAFYQSGCTVSEDGILYVGDWAVDVDLNVEAKNSPNKGKRFYSDIKDANIRVGTVGTAWGLLRDTPDLRSVVVPDTVKYIGEGMVTGIGIYVERVDFWCHTIPERSLICSGIKEVYIHDPDCVIEDSASSFPAYWRNIEEEMTVGRLKDIFEENVSSSGSAASSVHKAINTELIEIDEDSEDPEKELLERLGQNADEYYAKQKVYNAPIKQDGVARYDTVIHGFRGSAAEDYAIKYRRCFSAFVPASAAVGPEIFEGNGIQYRIYGGAAAEAVLTDGGKLKSDITIPEEIKGVPVTGFRDYTDADTFAKFTVHLPKTVKTVEDSYSASENNIMYFDVSEDNPYICSVDGIVYSKDMKKLVKIPCFYNSGEIVIPDSVRIIDRYAGWALKNVEKIVIPEGTEIIKDSAFACSQKLASVKLPETLDTIGNGVFGMCSLLTDISIPDSVEQIGNNAFDMVPAAEHEKGGIYIGKWLVQTEASGERLVIREDTEGIATVDLYSDTVFPKSVKKVGWEMANGKYNKMERADVYSSVIDFDEFKNAKFMKDIYIYDRNCQICSGENTIPAKYVSVLSRDPADVQAYRASVTITELTRTVSERYGYYDEDELDDVVIHGYAGSTAEAYAKMYGRKFEVIDADSAYKNGDINGDAVLNVGDLVILNRYLHGTYQFTEKQFKSADLNGDGSVDVFDVIIYRRKLVE</sequence>
<dbReference type="AlphaFoldDB" id="W7V1R5"/>
<accession>W7V1R5</accession>
<comment type="caution">
    <text evidence="3">The sequence shown here is derived from an EMBL/GenBank/DDBJ whole genome shotgun (WGS) entry which is preliminary data.</text>
</comment>
<dbReference type="EMBL" id="ATAX01000008">
    <property type="protein sequence ID" value="EWM54930.1"/>
    <property type="molecule type" value="Genomic_DNA"/>
</dbReference>
<keyword evidence="4" id="KW-1185">Reference proteome</keyword>
<feature type="chain" id="PRO_5039469738" description="Dockerin domain-containing protein" evidence="1">
    <location>
        <begin position="23"/>
        <end position="958"/>
    </location>
</feature>
<dbReference type="PROSITE" id="PS00018">
    <property type="entry name" value="EF_HAND_1"/>
    <property type="match status" value="1"/>
</dbReference>
<name>W7V1R5_RUMFL</name>
<dbReference type="GO" id="GO:0004553">
    <property type="term" value="F:hydrolase activity, hydrolyzing O-glycosyl compounds"/>
    <property type="evidence" value="ECO:0007669"/>
    <property type="project" value="InterPro"/>
</dbReference>
<dbReference type="InterPro" id="IPR053139">
    <property type="entry name" value="Surface_bspA-like"/>
</dbReference>
<dbReference type="Pfam" id="PF13306">
    <property type="entry name" value="LRR_5"/>
    <property type="match status" value="3"/>
</dbReference>
<dbReference type="PANTHER" id="PTHR45661:SF3">
    <property type="entry name" value="IG-LIKE DOMAIN-CONTAINING PROTEIN"/>
    <property type="match status" value="1"/>
</dbReference>
<evidence type="ECO:0000256" key="1">
    <source>
        <dbReference type="SAM" id="SignalP"/>
    </source>
</evidence>
<dbReference type="RefSeq" id="WP_037296986.1">
    <property type="nucleotide sequence ID" value="NZ_ATAX01000008.1"/>
</dbReference>
<dbReference type="PROSITE" id="PS51766">
    <property type="entry name" value="DOCKERIN"/>
    <property type="match status" value="1"/>
</dbReference>
<dbReference type="InterPro" id="IPR018247">
    <property type="entry name" value="EF_Hand_1_Ca_BS"/>
</dbReference>
<dbReference type="SUPFAM" id="SSF52058">
    <property type="entry name" value="L domain-like"/>
    <property type="match status" value="1"/>
</dbReference>
<dbReference type="Pfam" id="PF00404">
    <property type="entry name" value="Dockerin_1"/>
    <property type="match status" value="1"/>
</dbReference>
<dbReference type="InterPro" id="IPR016134">
    <property type="entry name" value="Dockerin_dom"/>
</dbReference>